<dbReference type="OrthoDB" id="6064795at2"/>
<sequence>MSNRLIIAQDGWGEIIPDWIEVLIRECDQTSQNRVAKRLDLSAAVVSQSIRNSYAGNLSRIESTVRDTYMNAPVDCPALGGKVESPTCLKWRRRADKLESSSPMRVMMFNACRACPRYRSQAEGDDDDV</sequence>
<dbReference type="Gene3D" id="1.10.260.40">
    <property type="entry name" value="lambda repressor-like DNA-binding domains"/>
    <property type="match status" value="1"/>
</dbReference>
<dbReference type="EMBL" id="CP033219">
    <property type="protein sequence ID" value="AZV78743.1"/>
    <property type="molecule type" value="Genomic_DNA"/>
</dbReference>
<accession>A0A3T0N3X2</accession>
<dbReference type="GO" id="GO:0003677">
    <property type="term" value="F:DNA binding"/>
    <property type="evidence" value="ECO:0007669"/>
    <property type="project" value="InterPro"/>
</dbReference>
<keyword evidence="2" id="KW-1185">Reference proteome</keyword>
<organism evidence="1 2">
    <name type="scientific">Parasedimentitalea marina</name>
    <dbReference type="NCBI Taxonomy" id="2483033"/>
    <lineage>
        <taxon>Bacteria</taxon>
        <taxon>Pseudomonadati</taxon>
        <taxon>Pseudomonadota</taxon>
        <taxon>Alphaproteobacteria</taxon>
        <taxon>Rhodobacterales</taxon>
        <taxon>Paracoccaceae</taxon>
        <taxon>Parasedimentitalea</taxon>
    </lineage>
</organism>
<evidence type="ECO:0000313" key="2">
    <source>
        <dbReference type="Proteomes" id="UP000283063"/>
    </source>
</evidence>
<dbReference type="RefSeq" id="WP_127749292.1">
    <property type="nucleotide sequence ID" value="NZ_CP033219.1"/>
</dbReference>
<evidence type="ECO:0008006" key="3">
    <source>
        <dbReference type="Google" id="ProtNLM"/>
    </source>
</evidence>
<reference evidence="1 2" key="1">
    <citation type="submission" date="2018-10" db="EMBL/GenBank/DDBJ databases">
        <title>Parasedimentitalea marina sp. nov., a psychrophilic bacterium isolated from deep seawater of the New Britain Trench.</title>
        <authorList>
            <person name="Cao J."/>
        </authorList>
    </citation>
    <scope>NUCLEOTIDE SEQUENCE [LARGE SCALE GENOMIC DNA]</scope>
    <source>
        <strain evidence="1 2">W43</strain>
    </source>
</reference>
<dbReference type="AlphaFoldDB" id="A0A3T0N3X2"/>
<dbReference type="Proteomes" id="UP000283063">
    <property type="component" value="Chromosome"/>
</dbReference>
<name>A0A3T0N3X2_9RHOB</name>
<protein>
    <recommendedName>
        <fullName evidence="3">Transcriptional regulator</fullName>
    </recommendedName>
</protein>
<proteinExistence type="predicted"/>
<gene>
    <name evidence="1" type="ORF">EBB79_13250</name>
</gene>
<dbReference type="InterPro" id="IPR010982">
    <property type="entry name" value="Lambda_DNA-bd_dom_sf"/>
</dbReference>
<evidence type="ECO:0000313" key="1">
    <source>
        <dbReference type="EMBL" id="AZV78743.1"/>
    </source>
</evidence>
<dbReference type="KEGG" id="sedi:EBB79_13250"/>